<evidence type="ECO:0000313" key="1">
    <source>
        <dbReference type="EMBL" id="ATV70121.1"/>
    </source>
</evidence>
<name>A0A2D3PR43_9FUSO</name>
<gene>
    <name evidence="1" type="ORF">CTM98_05365</name>
</gene>
<dbReference type="RefSeq" id="WP_100026245.1">
    <property type="nucleotide sequence ID" value="NZ_CP024704.1"/>
</dbReference>
<dbReference type="Proteomes" id="UP000230781">
    <property type="component" value="Chromosome"/>
</dbReference>
<organism evidence="1 2">
    <name type="scientific">Fusobacterium pseudoperiodonticum</name>
    <dbReference type="NCBI Taxonomy" id="2663009"/>
    <lineage>
        <taxon>Bacteria</taxon>
        <taxon>Fusobacteriati</taxon>
        <taxon>Fusobacteriota</taxon>
        <taxon>Fusobacteriia</taxon>
        <taxon>Fusobacteriales</taxon>
        <taxon>Fusobacteriaceae</taxon>
        <taxon>Fusobacterium</taxon>
    </lineage>
</organism>
<proteinExistence type="predicted"/>
<protein>
    <submittedName>
        <fullName evidence="1">Uncharacterized protein</fullName>
    </submittedName>
</protein>
<sequence>MKIRKYFLLVMTLIFINFLNLNASQKRTGEMEATSSLISSTKLNLVQKNNKKIFTIEVYRSNGKLSTKSEYELEDKDKNIEKNEIRKLYELEKSGKIDYNLKVIETYYENGNLKTRLTDTHVKEKLEEYDENGKLIRVENGE</sequence>
<dbReference type="AlphaFoldDB" id="A0A2D3PR43"/>
<reference evidence="1 2" key="1">
    <citation type="submission" date="2017-11" db="EMBL/GenBank/DDBJ databases">
        <title>Genome sequencing of Fusobacterium periodonticum KCOM 2555.</title>
        <authorList>
            <person name="Kook J.-K."/>
            <person name="Park S.-N."/>
            <person name="Lim Y.K."/>
        </authorList>
    </citation>
    <scope>NUCLEOTIDE SEQUENCE [LARGE SCALE GENOMIC DNA]</scope>
    <source>
        <strain evidence="1 2">KCOM 2555</strain>
    </source>
</reference>
<evidence type="ECO:0000313" key="2">
    <source>
        <dbReference type="Proteomes" id="UP000230781"/>
    </source>
</evidence>
<dbReference type="EMBL" id="CP024704">
    <property type="protein sequence ID" value="ATV70121.1"/>
    <property type="molecule type" value="Genomic_DNA"/>
</dbReference>
<accession>A0A2D3PR43</accession>